<dbReference type="AlphaFoldDB" id="A0A4Y2PXK0"/>
<comment type="caution">
    <text evidence="2">The sequence shown here is derived from an EMBL/GenBank/DDBJ whole genome shotgun (WGS) entry which is preliminary data.</text>
</comment>
<dbReference type="Proteomes" id="UP000499080">
    <property type="component" value="Unassembled WGS sequence"/>
</dbReference>
<proteinExistence type="predicted"/>
<feature type="region of interest" description="Disordered" evidence="1">
    <location>
        <begin position="1"/>
        <end position="20"/>
    </location>
</feature>
<evidence type="ECO:0000313" key="2">
    <source>
        <dbReference type="EMBL" id="GBN55300.1"/>
    </source>
</evidence>
<feature type="compositionally biased region" description="Low complexity" evidence="1">
    <location>
        <begin position="1"/>
        <end position="18"/>
    </location>
</feature>
<protein>
    <submittedName>
        <fullName evidence="2">Uncharacterized protein</fullName>
    </submittedName>
</protein>
<dbReference type="EMBL" id="BGPR01012257">
    <property type="protein sequence ID" value="GBN55300.1"/>
    <property type="molecule type" value="Genomic_DNA"/>
</dbReference>
<reference evidence="2 3" key="1">
    <citation type="journal article" date="2019" name="Sci. Rep.">
        <title>Orb-weaving spider Araneus ventricosus genome elucidates the spidroin gene catalogue.</title>
        <authorList>
            <person name="Kono N."/>
            <person name="Nakamura H."/>
            <person name="Ohtoshi R."/>
            <person name="Moran D.A.P."/>
            <person name="Shinohara A."/>
            <person name="Yoshida Y."/>
            <person name="Fujiwara M."/>
            <person name="Mori M."/>
            <person name="Tomita M."/>
            <person name="Arakawa K."/>
        </authorList>
    </citation>
    <scope>NUCLEOTIDE SEQUENCE [LARGE SCALE GENOMIC DNA]</scope>
</reference>
<accession>A0A4Y2PXK0</accession>
<keyword evidence="3" id="KW-1185">Reference proteome</keyword>
<name>A0A4Y2PXK0_ARAVE</name>
<sequence length="123" mass="14175">MSSCQPPQSSTQRRQSTPEAYRYVDTQYHKQSRSTNDYTQTVTAMSFIWFGPLPPSRANAQVAHAKSEVPENRARVLKWHYRHEFERHERVATEFKDVSMETQLNKPPAILNSATPGLRDAVL</sequence>
<organism evidence="2 3">
    <name type="scientific">Araneus ventricosus</name>
    <name type="common">Orbweaver spider</name>
    <name type="synonym">Epeira ventricosa</name>
    <dbReference type="NCBI Taxonomy" id="182803"/>
    <lineage>
        <taxon>Eukaryota</taxon>
        <taxon>Metazoa</taxon>
        <taxon>Ecdysozoa</taxon>
        <taxon>Arthropoda</taxon>
        <taxon>Chelicerata</taxon>
        <taxon>Arachnida</taxon>
        <taxon>Araneae</taxon>
        <taxon>Araneomorphae</taxon>
        <taxon>Entelegynae</taxon>
        <taxon>Araneoidea</taxon>
        <taxon>Araneidae</taxon>
        <taxon>Araneus</taxon>
    </lineage>
</organism>
<evidence type="ECO:0000256" key="1">
    <source>
        <dbReference type="SAM" id="MobiDB-lite"/>
    </source>
</evidence>
<gene>
    <name evidence="2" type="ORF">AVEN_13460_1</name>
</gene>
<evidence type="ECO:0000313" key="3">
    <source>
        <dbReference type="Proteomes" id="UP000499080"/>
    </source>
</evidence>